<dbReference type="Pfam" id="PF12680">
    <property type="entry name" value="SnoaL_2"/>
    <property type="match status" value="1"/>
</dbReference>
<name>A0ABP7X2L1_9ACTN</name>
<reference evidence="3" key="1">
    <citation type="journal article" date="2019" name="Int. J. Syst. Evol. Microbiol.">
        <title>The Global Catalogue of Microorganisms (GCM) 10K type strain sequencing project: providing services to taxonomists for standard genome sequencing and annotation.</title>
        <authorList>
            <consortium name="The Broad Institute Genomics Platform"/>
            <consortium name="The Broad Institute Genome Sequencing Center for Infectious Disease"/>
            <person name="Wu L."/>
            <person name="Ma J."/>
        </authorList>
    </citation>
    <scope>NUCLEOTIDE SEQUENCE [LARGE SCALE GENOMIC DNA]</scope>
    <source>
        <strain evidence="3">JCM 16702</strain>
    </source>
</reference>
<evidence type="ECO:0000313" key="2">
    <source>
        <dbReference type="EMBL" id="GAA4103142.1"/>
    </source>
</evidence>
<gene>
    <name evidence="2" type="ORF">GCM10022214_81680</name>
</gene>
<evidence type="ECO:0000259" key="1">
    <source>
        <dbReference type="Pfam" id="PF12680"/>
    </source>
</evidence>
<dbReference type="RefSeq" id="WP_344958366.1">
    <property type="nucleotide sequence ID" value="NZ_BAAAZG010000070.1"/>
</dbReference>
<keyword evidence="3" id="KW-1185">Reference proteome</keyword>
<evidence type="ECO:0000313" key="3">
    <source>
        <dbReference type="Proteomes" id="UP001500683"/>
    </source>
</evidence>
<dbReference type="SUPFAM" id="SSF54427">
    <property type="entry name" value="NTF2-like"/>
    <property type="match status" value="1"/>
</dbReference>
<dbReference type="InterPro" id="IPR037401">
    <property type="entry name" value="SnoaL-like"/>
</dbReference>
<feature type="domain" description="SnoaL-like" evidence="1">
    <location>
        <begin position="10"/>
        <end position="108"/>
    </location>
</feature>
<dbReference type="Gene3D" id="3.10.450.50">
    <property type="match status" value="1"/>
</dbReference>
<proteinExistence type="predicted"/>
<protein>
    <recommendedName>
        <fullName evidence="1">SnoaL-like domain-containing protein</fullName>
    </recommendedName>
</protein>
<dbReference type="EMBL" id="BAAAZG010000070">
    <property type="protein sequence ID" value="GAA4103142.1"/>
    <property type="molecule type" value="Genomic_DNA"/>
</dbReference>
<dbReference type="Proteomes" id="UP001500683">
    <property type="component" value="Unassembled WGS sequence"/>
</dbReference>
<accession>A0ABP7X2L1</accession>
<comment type="caution">
    <text evidence="2">The sequence shown here is derived from an EMBL/GenBank/DDBJ whole genome shotgun (WGS) entry which is preliminary data.</text>
</comment>
<dbReference type="InterPro" id="IPR032710">
    <property type="entry name" value="NTF2-like_dom_sf"/>
</dbReference>
<organism evidence="2 3">
    <name type="scientific">Actinomadura miaoliensis</name>
    <dbReference type="NCBI Taxonomy" id="430685"/>
    <lineage>
        <taxon>Bacteria</taxon>
        <taxon>Bacillati</taxon>
        <taxon>Actinomycetota</taxon>
        <taxon>Actinomycetes</taxon>
        <taxon>Streptosporangiales</taxon>
        <taxon>Thermomonosporaceae</taxon>
        <taxon>Actinomadura</taxon>
    </lineage>
</organism>
<sequence>MTPIELAGTYRDALTRADLQGVLALFSPGATVHSPLYGPIPATEFYPELFADTSRAKFHLLGVAEGAKPDGGRIVTVWFQFDWRLPSGQPADFECVDVLELADDGKITTLHIIYDTVTARPAFEAEKGEGSSWRPASSTGRAR</sequence>